<dbReference type="SUPFAM" id="SSF54001">
    <property type="entry name" value="Cysteine proteinases"/>
    <property type="match status" value="1"/>
</dbReference>
<keyword evidence="2" id="KW-0378">Hydrolase</keyword>
<reference evidence="5" key="1">
    <citation type="submission" date="2020-11" db="EMBL/GenBank/DDBJ databases">
        <authorList>
            <consortium name="DOE Joint Genome Institute"/>
            <person name="Ahrendt S."/>
            <person name="Riley R."/>
            <person name="Andreopoulos W."/>
            <person name="Labutti K."/>
            <person name="Pangilinan J."/>
            <person name="Ruiz-Duenas F.J."/>
            <person name="Barrasa J.M."/>
            <person name="Sanchez-Garcia M."/>
            <person name="Camarero S."/>
            <person name="Miyauchi S."/>
            <person name="Serrano A."/>
            <person name="Linde D."/>
            <person name="Babiker R."/>
            <person name="Drula E."/>
            <person name="Ayuso-Fernandez I."/>
            <person name="Pacheco R."/>
            <person name="Padilla G."/>
            <person name="Ferreira P."/>
            <person name="Barriuso J."/>
            <person name="Kellner H."/>
            <person name="Castanera R."/>
            <person name="Alfaro M."/>
            <person name="Ramirez L."/>
            <person name="Pisabarro A.G."/>
            <person name="Kuo A."/>
            <person name="Tritt A."/>
            <person name="Lipzen A."/>
            <person name="He G."/>
            <person name="Yan M."/>
            <person name="Ng V."/>
            <person name="Cullen D."/>
            <person name="Martin F."/>
            <person name="Rosso M.-N."/>
            <person name="Henrissat B."/>
            <person name="Hibbett D."/>
            <person name="Martinez A.T."/>
            <person name="Grigoriev I.V."/>
        </authorList>
    </citation>
    <scope>NUCLEOTIDE SEQUENCE</scope>
    <source>
        <strain evidence="5">CBS 247.69</strain>
    </source>
</reference>
<feature type="active site" evidence="1 2">
    <location>
        <position position="336"/>
    </location>
</feature>
<evidence type="ECO:0000313" key="6">
    <source>
        <dbReference type="Proteomes" id="UP000807353"/>
    </source>
</evidence>
<keyword evidence="2" id="KW-0645">Protease</keyword>
<feature type="active site" evidence="1 2">
    <location>
        <position position="129"/>
    </location>
</feature>
<dbReference type="InterPro" id="IPR022684">
    <property type="entry name" value="Calpain_cysteine_protease"/>
</dbReference>
<feature type="active site" evidence="1 2">
    <location>
        <position position="316"/>
    </location>
</feature>
<keyword evidence="6" id="KW-1185">Reference proteome</keyword>
<dbReference type="CDD" id="cd00044">
    <property type="entry name" value="CysPc"/>
    <property type="match status" value="1"/>
</dbReference>
<dbReference type="GO" id="GO:0006508">
    <property type="term" value="P:proteolysis"/>
    <property type="evidence" value="ECO:0007669"/>
    <property type="project" value="UniProtKB-KW"/>
</dbReference>
<feature type="domain" description="Calpain catalytic" evidence="4">
    <location>
        <begin position="100"/>
        <end position="395"/>
    </location>
</feature>
<dbReference type="PANTHER" id="PTHR10183:SF425">
    <property type="entry name" value="CALPAIN-5"/>
    <property type="match status" value="1"/>
</dbReference>
<dbReference type="Gene3D" id="3.90.70.10">
    <property type="entry name" value="Cysteine proteinases"/>
    <property type="match status" value="1"/>
</dbReference>
<feature type="region of interest" description="Disordered" evidence="3">
    <location>
        <begin position="580"/>
        <end position="615"/>
    </location>
</feature>
<evidence type="ECO:0000256" key="1">
    <source>
        <dbReference type="PIRSR" id="PIRSR622684-1"/>
    </source>
</evidence>
<sequence>MSLSWISGISKLASGTVNLFSHALDASPAQTSFEQERPALLVTRELDNAIEDCKKKVAQISKTCRAKNRRYRDTEFDIRNDKDLCLHGLSRYTYAPSDVQRVSDIFEDPQFFIDGPSSSDLVQGGIHDCWFIAALAGTATAPGLVEKFCVARDELVGVYGFVFFRDTTWVSVIIDDLLFTAIPKYEELHEDEKMLYHKNKDTYNNTARRGGKSLLFARSETENETWVPLIEKAYAKLHGNYHSLDAGHTSEAIEDLTGGVSSHIQTEDILDVDRFWTEELLNVNQDRLFGCHFYPLDTQRRRALDSQTANGLIANHAYSVLRAAEYNGKRFLVIRNPWGRSEWTGPWSDGSKEWTREWLDALSALGHVFGNDGQFIMEYKDFLSYWQCINRTLLFDSTWVMSSHWLQVPARPFESIWAFGDVSFTLSLKSPSLTIIVLSELDNRYFRGLEGNSIWAFDFIVYKKGEAEEIAESSKSLFNTRSVNVELELEAGEYVIHVRLDRDAHTKPTWPKSYNQRTLARVLAEKAKSCSIAENFKSREHGMSIPIPRSLLAGRDLATLEQEASEFVRDDAFKQASIGVPPFPQNDAVHSAPTLDGEAVDDSPPNGLHTAKTDNTLNDSEEEFSLLAAIPDKRITVPYANKDWVFPHDDNTVYIGLRVYTNKAAPAVLGGQLRDPTKDLSALAKHTAKLSL</sequence>
<evidence type="ECO:0000256" key="2">
    <source>
        <dbReference type="PROSITE-ProRule" id="PRU00239"/>
    </source>
</evidence>
<dbReference type="GO" id="GO:0004198">
    <property type="term" value="F:calcium-dependent cysteine-type endopeptidase activity"/>
    <property type="evidence" value="ECO:0007669"/>
    <property type="project" value="InterPro"/>
</dbReference>
<dbReference type="PROSITE" id="PS50203">
    <property type="entry name" value="CALPAIN_CAT"/>
    <property type="match status" value="1"/>
</dbReference>
<accession>A0A9P6CG71</accession>
<protein>
    <recommendedName>
        <fullName evidence="4">Calpain catalytic domain-containing protein</fullName>
    </recommendedName>
</protein>
<dbReference type="Proteomes" id="UP000807353">
    <property type="component" value="Unassembled WGS sequence"/>
</dbReference>
<dbReference type="SMART" id="SM00230">
    <property type="entry name" value="CysPc"/>
    <property type="match status" value="1"/>
</dbReference>
<evidence type="ECO:0000313" key="5">
    <source>
        <dbReference type="EMBL" id="KAF9464916.1"/>
    </source>
</evidence>
<dbReference type="OrthoDB" id="424753at2759"/>
<dbReference type="AlphaFoldDB" id="A0A9P6CG71"/>
<evidence type="ECO:0000259" key="4">
    <source>
        <dbReference type="PROSITE" id="PS50203"/>
    </source>
</evidence>
<proteinExistence type="predicted"/>
<dbReference type="PRINTS" id="PR00704">
    <property type="entry name" value="CALPAIN"/>
</dbReference>
<gene>
    <name evidence="5" type="ORF">BDZ94DRAFT_1215779</name>
</gene>
<evidence type="ECO:0000256" key="3">
    <source>
        <dbReference type="SAM" id="MobiDB-lite"/>
    </source>
</evidence>
<dbReference type="InterPro" id="IPR038765">
    <property type="entry name" value="Papain-like_cys_pep_sf"/>
</dbReference>
<name>A0A9P6CG71_9AGAR</name>
<comment type="caution">
    <text evidence="5">The sequence shown here is derived from an EMBL/GenBank/DDBJ whole genome shotgun (WGS) entry which is preliminary data.</text>
</comment>
<dbReference type="EMBL" id="MU150251">
    <property type="protein sequence ID" value="KAF9464916.1"/>
    <property type="molecule type" value="Genomic_DNA"/>
</dbReference>
<dbReference type="InterPro" id="IPR001300">
    <property type="entry name" value="Peptidase_C2_calpain_cat"/>
</dbReference>
<organism evidence="5 6">
    <name type="scientific">Collybia nuda</name>
    <dbReference type="NCBI Taxonomy" id="64659"/>
    <lineage>
        <taxon>Eukaryota</taxon>
        <taxon>Fungi</taxon>
        <taxon>Dikarya</taxon>
        <taxon>Basidiomycota</taxon>
        <taxon>Agaricomycotina</taxon>
        <taxon>Agaricomycetes</taxon>
        <taxon>Agaricomycetidae</taxon>
        <taxon>Agaricales</taxon>
        <taxon>Tricholomatineae</taxon>
        <taxon>Clitocybaceae</taxon>
        <taxon>Collybia</taxon>
    </lineage>
</organism>
<dbReference type="PANTHER" id="PTHR10183">
    <property type="entry name" value="CALPAIN"/>
    <property type="match status" value="1"/>
</dbReference>
<dbReference type="Pfam" id="PF00648">
    <property type="entry name" value="Peptidase_C2"/>
    <property type="match status" value="1"/>
</dbReference>
<keyword evidence="2" id="KW-0788">Thiol protease</keyword>